<accession>A0A0D2LBN4</accession>
<dbReference type="EMBL" id="KK100723">
    <property type="protein sequence ID" value="KIZ04119.1"/>
    <property type="molecule type" value="Genomic_DNA"/>
</dbReference>
<dbReference type="RefSeq" id="XP_013903138.1">
    <property type="nucleotide sequence ID" value="XM_014047684.1"/>
</dbReference>
<protein>
    <submittedName>
        <fullName evidence="2">Uncharacterized protein</fullName>
    </submittedName>
</protein>
<sequence>MAVPKSACIIVDYNSEQGMSVPRGAWPRLQQGVNFREPLTCARSGAARRERTAGAAPAAGRLWQQ</sequence>
<reference evidence="2 3" key="1">
    <citation type="journal article" date="2013" name="BMC Genomics">
        <title>Reconstruction of the lipid metabolism for the microalga Monoraphidium neglectum from its genome sequence reveals characteristics suitable for biofuel production.</title>
        <authorList>
            <person name="Bogen C."/>
            <person name="Al-Dilaimi A."/>
            <person name="Albersmeier A."/>
            <person name="Wichmann J."/>
            <person name="Grundmann M."/>
            <person name="Rupp O."/>
            <person name="Lauersen K.J."/>
            <person name="Blifernez-Klassen O."/>
            <person name="Kalinowski J."/>
            <person name="Goesmann A."/>
            <person name="Mussgnug J.H."/>
            <person name="Kruse O."/>
        </authorList>
    </citation>
    <scope>NUCLEOTIDE SEQUENCE [LARGE SCALE GENOMIC DNA]</scope>
    <source>
        <strain evidence="2 3">SAG 48.87</strain>
    </source>
</reference>
<evidence type="ECO:0000256" key="1">
    <source>
        <dbReference type="SAM" id="MobiDB-lite"/>
    </source>
</evidence>
<dbReference type="GeneID" id="25736722"/>
<dbReference type="Proteomes" id="UP000054498">
    <property type="component" value="Unassembled WGS sequence"/>
</dbReference>
<dbReference type="AlphaFoldDB" id="A0A0D2LBN4"/>
<gene>
    <name evidence="2" type="ORF">MNEG_3844</name>
</gene>
<evidence type="ECO:0000313" key="2">
    <source>
        <dbReference type="EMBL" id="KIZ04119.1"/>
    </source>
</evidence>
<name>A0A0D2LBN4_9CHLO</name>
<proteinExistence type="predicted"/>
<feature type="region of interest" description="Disordered" evidence="1">
    <location>
        <begin position="44"/>
        <end position="65"/>
    </location>
</feature>
<keyword evidence="3" id="KW-1185">Reference proteome</keyword>
<dbReference type="KEGG" id="mng:MNEG_3844"/>
<feature type="compositionally biased region" description="Low complexity" evidence="1">
    <location>
        <begin position="53"/>
        <end position="65"/>
    </location>
</feature>
<organism evidence="2 3">
    <name type="scientific">Monoraphidium neglectum</name>
    <dbReference type="NCBI Taxonomy" id="145388"/>
    <lineage>
        <taxon>Eukaryota</taxon>
        <taxon>Viridiplantae</taxon>
        <taxon>Chlorophyta</taxon>
        <taxon>core chlorophytes</taxon>
        <taxon>Chlorophyceae</taxon>
        <taxon>CS clade</taxon>
        <taxon>Sphaeropleales</taxon>
        <taxon>Selenastraceae</taxon>
        <taxon>Monoraphidium</taxon>
    </lineage>
</organism>
<evidence type="ECO:0000313" key="3">
    <source>
        <dbReference type="Proteomes" id="UP000054498"/>
    </source>
</evidence>